<reference evidence="6 7" key="1">
    <citation type="submission" date="2021-04" db="EMBL/GenBank/DDBJ databases">
        <authorList>
            <person name="Bliznina A."/>
        </authorList>
    </citation>
    <scope>NUCLEOTIDE SEQUENCE [LARGE SCALE GENOMIC DNA]</scope>
</reference>
<dbReference type="InterPro" id="IPR017907">
    <property type="entry name" value="Znf_RING_CS"/>
</dbReference>
<dbReference type="SUPFAM" id="SSF57850">
    <property type="entry name" value="RING/U-box"/>
    <property type="match status" value="1"/>
</dbReference>
<dbReference type="Gene3D" id="3.30.40.10">
    <property type="entry name" value="Zinc/RING finger domain, C3HC4 (zinc finger)"/>
    <property type="match status" value="1"/>
</dbReference>
<dbReference type="SMART" id="SM00184">
    <property type="entry name" value="RING"/>
    <property type="match status" value="1"/>
</dbReference>
<dbReference type="InterPro" id="IPR001841">
    <property type="entry name" value="Znf_RING"/>
</dbReference>
<proteinExistence type="predicted"/>
<keyword evidence="3" id="KW-0862">Zinc</keyword>
<gene>
    <name evidence="6" type="ORF">OKIOD_LOCUS13188</name>
</gene>
<feature type="domain" description="RING-type" evidence="5">
    <location>
        <begin position="234"/>
        <end position="274"/>
    </location>
</feature>
<evidence type="ECO:0000256" key="3">
    <source>
        <dbReference type="ARBA" id="ARBA00022833"/>
    </source>
</evidence>
<dbReference type="PROSITE" id="PS00518">
    <property type="entry name" value="ZF_RING_1"/>
    <property type="match status" value="1"/>
</dbReference>
<dbReference type="EMBL" id="OU015567">
    <property type="protein sequence ID" value="CAG5109958.1"/>
    <property type="molecule type" value="Genomic_DNA"/>
</dbReference>
<evidence type="ECO:0000256" key="1">
    <source>
        <dbReference type="ARBA" id="ARBA00022723"/>
    </source>
</evidence>
<evidence type="ECO:0000313" key="6">
    <source>
        <dbReference type="EMBL" id="CAG5109958.1"/>
    </source>
</evidence>
<evidence type="ECO:0000313" key="7">
    <source>
        <dbReference type="Proteomes" id="UP001158576"/>
    </source>
</evidence>
<keyword evidence="2 4" id="KW-0863">Zinc-finger</keyword>
<sequence>MSSKLFDFKAKIKKNVTLKILADSLVNDYFLVIHIDTALDGNIDGAIEIVITRRNGSFIDTTWYKFKYNKFDSDFDDWMSDKAYLLDRRLLLNEAYNVDWVQAIIHQTDVLYTNYLKFTANLQKKSNEIKKQPSERQKEAVLLQDFIATHNTFQKSTKLSNYIGKLESERKRCLTDIDKLNLKIKGIDAHVTNLRSDLEKERKRDKERYQNLMAKIKENEGVKDDQKDSDQNRCSVCFETYEKDKRQRSCLTVCGHQFCFPCVQKLSGSCPKCRKSFKKHEAIRLF</sequence>
<organism evidence="6 7">
    <name type="scientific">Oikopleura dioica</name>
    <name type="common">Tunicate</name>
    <dbReference type="NCBI Taxonomy" id="34765"/>
    <lineage>
        <taxon>Eukaryota</taxon>
        <taxon>Metazoa</taxon>
        <taxon>Chordata</taxon>
        <taxon>Tunicata</taxon>
        <taxon>Appendicularia</taxon>
        <taxon>Copelata</taxon>
        <taxon>Oikopleuridae</taxon>
        <taxon>Oikopleura</taxon>
    </lineage>
</organism>
<protein>
    <submittedName>
        <fullName evidence="6">Oidioi.mRNA.OKI2018_I69.chr2.g4423.t1.cds</fullName>
    </submittedName>
</protein>
<evidence type="ECO:0000259" key="5">
    <source>
        <dbReference type="PROSITE" id="PS50089"/>
    </source>
</evidence>
<keyword evidence="7" id="KW-1185">Reference proteome</keyword>
<dbReference type="Proteomes" id="UP001158576">
    <property type="component" value="Chromosome 2"/>
</dbReference>
<evidence type="ECO:0000256" key="2">
    <source>
        <dbReference type="ARBA" id="ARBA00022771"/>
    </source>
</evidence>
<accession>A0ABN7T6D0</accession>
<dbReference type="InterPro" id="IPR013083">
    <property type="entry name" value="Znf_RING/FYVE/PHD"/>
</dbReference>
<keyword evidence="1" id="KW-0479">Metal-binding</keyword>
<name>A0ABN7T6D0_OIKDI</name>
<dbReference type="PROSITE" id="PS50089">
    <property type="entry name" value="ZF_RING_2"/>
    <property type="match status" value="1"/>
</dbReference>
<evidence type="ECO:0000256" key="4">
    <source>
        <dbReference type="PROSITE-ProRule" id="PRU00175"/>
    </source>
</evidence>